<organism evidence="2">
    <name type="scientific">marine sediment metagenome</name>
    <dbReference type="NCBI Taxonomy" id="412755"/>
    <lineage>
        <taxon>unclassified sequences</taxon>
        <taxon>metagenomes</taxon>
        <taxon>ecological metagenomes</taxon>
    </lineage>
</organism>
<keyword evidence="1" id="KW-0472">Membrane</keyword>
<proteinExistence type="predicted"/>
<name>A0A0F9K8Y8_9ZZZZ</name>
<comment type="caution">
    <text evidence="2">The sequence shown here is derived from an EMBL/GenBank/DDBJ whole genome shotgun (WGS) entry which is preliminary data.</text>
</comment>
<evidence type="ECO:0000256" key="1">
    <source>
        <dbReference type="SAM" id="Phobius"/>
    </source>
</evidence>
<dbReference type="EMBL" id="LAZR01008456">
    <property type="protein sequence ID" value="KKM78659.1"/>
    <property type="molecule type" value="Genomic_DNA"/>
</dbReference>
<keyword evidence="1" id="KW-1133">Transmembrane helix</keyword>
<accession>A0A0F9K8Y8</accession>
<reference evidence="2" key="1">
    <citation type="journal article" date="2015" name="Nature">
        <title>Complex archaea that bridge the gap between prokaryotes and eukaryotes.</title>
        <authorList>
            <person name="Spang A."/>
            <person name="Saw J.H."/>
            <person name="Jorgensen S.L."/>
            <person name="Zaremba-Niedzwiedzka K."/>
            <person name="Martijn J."/>
            <person name="Lind A.E."/>
            <person name="van Eijk R."/>
            <person name="Schleper C."/>
            <person name="Guy L."/>
            <person name="Ettema T.J."/>
        </authorList>
    </citation>
    <scope>NUCLEOTIDE SEQUENCE</scope>
</reference>
<dbReference type="AlphaFoldDB" id="A0A0F9K8Y8"/>
<sequence>VLCARDNESLDASQGTTELRVPVPFRWYARLRVDVREVRIGSSVAVNYFAMAIFRLASVALLSRWPGGESVLT</sequence>
<protein>
    <submittedName>
        <fullName evidence="2">Uncharacterized protein</fullName>
    </submittedName>
</protein>
<keyword evidence="1" id="KW-0812">Transmembrane</keyword>
<feature type="transmembrane region" description="Helical" evidence="1">
    <location>
        <begin position="45"/>
        <end position="65"/>
    </location>
</feature>
<feature type="non-terminal residue" evidence="2">
    <location>
        <position position="1"/>
    </location>
</feature>
<evidence type="ECO:0000313" key="2">
    <source>
        <dbReference type="EMBL" id="KKM78659.1"/>
    </source>
</evidence>
<gene>
    <name evidence="2" type="ORF">LCGC14_1357760</name>
</gene>